<feature type="region of interest" description="Disordered" evidence="1">
    <location>
        <begin position="282"/>
        <end position="303"/>
    </location>
</feature>
<keyword evidence="3" id="KW-1185">Reference proteome</keyword>
<dbReference type="OrthoDB" id="8117500at2"/>
<proteinExistence type="predicted"/>
<evidence type="ECO:0000313" key="3">
    <source>
        <dbReference type="Proteomes" id="UP000297535"/>
    </source>
</evidence>
<evidence type="ECO:0000313" key="2">
    <source>
        <dbReference type="EMBL" id="TGD92629.1"/>
    </source>
</evidence>
<dbReference type="EMBL" id="SRLB01000059">
    <property type="protein sequence ID" value="TGD92629.1"/>
    <property type="molecule type" value="Genomic_DNA"/>
</dbReference>
<gene>
    <name evidence="2" type="ORF">EU555_34405</name>
</gene>
<dbReference type="Proteomes" id="UP000297535">
    <property type="component" value="Unassembled WGS sequence"/>
</dbReference>
<evidence type="ECO:0000256" key="1">
    <source>
        <dbReference type="SAM" id="MobiDB-lite"/>
    </source>
</evidence>
<protein>
    <submittedName>
        <fullName evidence="2">Uncharacterized protein</fullName>
    </submittedName>
</protein>
<name>A0A4Z0NE37_9HYPH</name>
<dbReference type="RefSeq" id="WP_135419808.1">
    <property type="nucleotide sequence ID" value="NZ_SRLB01000059.1"/>
</dbReference>
<organism evidence="2 3">
    <name type="scientific">Methylobacterium nonmethylotrophicum</name>
    <dbReference type="NCBI Taxonomy" id="1141884"/>
    <lineage>
        <taxon>Bacteria</taxon>
        <taxon>Pseudomonadati</taxon>
        <taxon>Pseudomonadota</taxon>
        <taxon>Alphaproteobacteria</taxon>
        <taxon>Hyphomicrobiales</taxon>
        <taxon>Methylobacteriaceae</taxon>
        <taxon>Methylobacterium</taxon>
    </lineage>
</organism>
<dbReference type="AlphaFoldDB" id="A0A4Z0NE37"/>
<sequence>MNYDSLWFRAQDWPRDQAEYVFLFRALQAVGKSRYGEDWSGKEFSTKAVVDLPFYIDAHLPKNRLYREHAYKMLADEAVNHVTNVKGATLPPSLNSMRPGSTTYELQFTKAGWELARSKIAAINVHLRPIVERRIEVVRNFTEAATNGLVVTAARPKDRHMLSLIDPAIWSVLNLNHVTTNGEFDPNNPGTYTYSGSKFSWIFAERASLARYMVSLADSIRVISNEKYTASDERRAKDLASILLKSRPDMSKSDVLAAITAAGIAISCVGFNQRIWPAAREMAGLPTKAPPGRKRRTSDEAGP</sequence>
<comment type="caution">
    <text evidence="2">The sequence shown here is derived from an EMBL/GenBank/DDBJ whole genome shotgun (WGS) entry which is preliminary data.</text>
</comment>
<accession>A0A4Z0NE37</accession>
<reference evidence="2 3" key="1">
    <citation type="submission" date="2019-04" db="EMBL/GenBank/DDBJ databases">
        <authorList>
            <person name="Feng G."/>
            <person name="Zhu H."/>
        </authorList>
    </citation>
    <scope>NUCLEOTIDE SEQUENCE [LARGE SCALE GENOMIC DNA]</scope>
    <source>
        <strain evidence="2 3">6HR-1</strain>
    </source>
</reference>